<keyword evidence="6 8" id="KW-0460">Magnesium</keyword>
<dbReference type="PANTHER" id="PTHR11702">
    <property type="entry name" value="DEVELOPMENTALLY REGULATED GTP-BINDING PROTEIN-RELATED"/>
    <property type="match status" value="1"/>
</dbReference>
<feature type="binding site" evidence="8">
    <location>
        <begin position="213"/>
        <end position="216"/>
    </location>
    <ligand>
        <name>GTP</name>
        <dbReference type="ChEBI" id="CHEBI:37565"/>
    </ligand>
</feature>
<dbReference type="Gene3D" id="3.40.50.300">
    <property type="entry name" value="P-loop containing nucleotide triphosphate hydrolases"/>
    <property type="match status" value="1"/>
</dbReference>
<dbReference type="GO" id="GO:0005737">
    <property type="term" value="C:cytoplasm"/>
    <property type="evidence" value="ECO:0007669"/>
    <property type="project" value="UniProtKB-SubCell"/>
</dbReference>
<evidence type="ECO:0000256" key="8">
    <source>
        <dbReference type="HAMAP-Rule" id="MF_01454"/>
    </source>
</evidence>
<dbReference type="Pfam" id="PF01018">
    <property type="entry name" value="GTP1_OBG"/>
    <property type="match status" value="1"/>
</dbReference>
<dbReference type="InterPro" id="IPR006073">
    <property type="entry name" value="GTP-bd"/>
</dbReference>
<evidence type="ECO:0000256" key="3">
    <source>
        <dbReference type="ARBA" id="ARBA00022723"/>
    </source>
</evidence>
<dbReference type="HAMAP" id="MF_01454">
    <property type="entry name" value="GTPase_Obg"/>
    <property type="match status" value="1"/>
</dbReference>
<evidence type="ECO:0000259" key="10">
    <source>
        <dbReference type="PROSITE" id="PS51710"/>
    </source>
</evidence>
<keyword evidence="4 8" id="KW-0547">Nucleotide-binding</keyword>
<dbReference type="GO" id="GO:0043022">
    <property type="term" value="F:ribosome binding"/>
    <property type="evidence" value="ECO:0007669"/>
    <property type="project" value="UniProtKB-ARBA"/>
</dbReference>
<comment type="subunit">
    <text evidence="8">Monomer.</text>
</comment>
<evidence type="ECO:0000256" key="6">
    <source>
        <dbReference type="ARBA" id="ARBA00022842"/>
    </source>
</evidence>
<dbReference type="InterPro" id="IPR014100">
    <property type="entry name" value="GTP-bd_Obg/CgtA"/>
</dbReference>
<dbReference type="SUPFAM" id="SSF52540">
    <property type="entry name" value="P-loop containing nucleoside triphosphate hydrolases"/>
    <property type="match status" value="1"/>
</dbReference>
<name>A0A1H6CVZ9_9GAMM</name>
<protein>
    <recommendedName>
        <fullName evidence="8">GTPase Obg</fullName>
        <ecNumber evidence="8">3.6.5.-</ecNumber>
    </recommendedName>
    <alternativeName>
        <fullName evidence="8">GTP-binding protein Obg</fullName>
    </alternativeName>
</protein>
<feature type="binding site" evidence="8">
    <location>
        <begin position="283"/>
        <end position="286"/>
    </location>
    <ligand>
        <name>GTP</name>
        <dbReference type="ChEBI" id="CHEBI:37565"/>
    </ligand>
</feature>
<dbReference type="InterPro" id="IPR006169">
    <property type="entry name" value="GTP1_OBG_dom"/>
</dbReference>
<gene>
    <name evidence="8" type="primary">obg</name>
    <name evidence="12" type="ORF">SAMN05444390_104209</name>
</gene>
<dbReference type="PANTHER" id="PTHR11702:SF31">
    <property type="entry name" value="MITOCHONDRIAL RIBOSOME-ASSOCIATED GTPASE 2"/>
    <property type="match status" value="1"/>
</dbReference>
<evidence type="ECO:0000256" key="9">
    <source>
        <dbReference type="SAM" id="MobiDB-lite"/>
    </source>
</evidence>
<dbReference type="PROSITE" id="PS51710">
    <property type="entry name" value="G_OBG"/>
    <property type="match status" value="1"/>
</dbReference>
<dbReference type="EMBL" id="FNVQ01000004">
    <property type="protein sequence ID" value="SEG77028.1"/>
    <property type="molecule type" value="Genomic_DNA"/>
</dbReference>
<dbReference type="InterPro" id="IPR031167">
    <property type="entry name" value="G_OBG"/>
</dbReference>
<dbReference type="GO" id="GO:0042254">
    <property type="term" value="P:ribosome biogenesis"/>
    <property type="evidence" value="ECO:0007669"/>
    <property type="project" value="UniProtKB-UniRule"/>
</dbReference>
<dbReference type="NCBIfam" id="NF008955">
    <property type="entry name" value="PRK12297.1"/>
    <property type="match status" value="1"/>
</dbReference>
<feature type="binding site" evidence="8">
    <location>
        <position position="193"/>
    </location>
    <ligand>
        <name>Mg(2+)</name>
        <dbReference type="ChEBI" id="CHEBI:18420"/>
    </ligand>
</feature>
<keyword evidence="5 8" id="KW-0378">Hydrolase</keyword>
<evidence type="ECO:0000256" key="2">
    <source>
        <dbReference type="ARBA" id="ARBA00022490"/>
    </source>
</evidence>
<comment type="similarity">
    <text evidence="1 8">Belongs to the TRAFAC class OBG-HflX-like GTPase superfamily. OBG GTPase family.</text>
</comment>
<keyword evidence="13" id="KW-1185">Reference proteome</keyword>
<feature type="binding site" evidence="8">
    <location>
        <begin position="166"/>
        <end position="173"/>
    </location>
    <ligand>
        <name>GTP</name>
        <dbReference type="ChEBI" id="CHEBI:37565"/>
    </ligand>
</feature>
<dbReference type="CDD" id="cd01898">
    <property type="entry name" value="Obg"/>
    <property type="match status" value="1"/>
</dbReference>
<feature type="domain" description="Obg" evidence="11">
    <location>
        <begin position="1"/>
        <end position="159"/>
    </location>
</feature>
<evidence type="ECO:0000256" key="5">
    <source>
        <dbReference type="ARBA" id="ARBA00022801"/>
    </source>
</evidence>
<accession>A0A1H6CVZ9</accession>
<keyword evidence="7 8" id="KW-0342">GTP-binding</keyword>
<evidence type="ECO:0000259" key="11">
    <source>
        <dbReference type="PROSITE" id="PS51883"/>
    </source>
</evidence>
<feature type="compositionally biased region" description="Acidic residues" evidence="9">
    <location>
        <begin position="382"/>
        <end position="401"/>
    </location>
</feature>
<dbReference type="PROSITE" id="PS00905">
    <property type="entry name" value="GTP1_OBG"/>
    <property type="match status" value="1"/>
</dbReference>
<feature type="binding site" evidence="8">
    <location>
        <begin position="191"/>
        <end position="195"/>
    </location>
    <ligand>
        <name>GTP</name>
        <dbReference type="ChEBI" id="CHEBI:37565"/>
    </ligand>
</feature>
<evidence type="ECO:0000256" key="7">
    <source>
        <dbReference type="ARBA" id="ARBA00023134"/>
    </source>
</evidence>
<feature type="region of interest" description="Disordered" evidence="9">
    <location>
        <begin position="375"/>
        <end position="401"/>
    </location>
</feature>
<feature type="binding site" evidence="8">
    <location>
        <begin position="314"/>
        <end position="316"/>
    </location>
    <ligand>
        <name>GTP</name>
        <dbReference type="ChEBI" id="CHEBI:37565"/>
    </ligand>
</feature>
<evidence type="ECO:0000256" key="1">
    <source>
        <dbReference type="ARBA" id="ARBA00007699"/>
    </source>
</evidence>
<proteinExistence type="inferred from homology"/>
<dbReference type="PROSITE" id="PS51883">
    <property type="entry name" value="OBG"/>
    <property type="match status" value="1"/>
</dbReference>
<comment type="function">
    <text evidence="8">An essential GTPase which binds GTP, GDP and possibly (p)ppGpp with moderate affinity, with high nucleotide exchange rates and a fairly low GTP hydrolysis rate. Plays a role in control of the cell cycle, stress response, ribosome biogenesis and in those bacteria that undergo differentiation, in morphogenesis control.</text>
</comment>
<comment type="subcellular location">
    <subcellularLocation>
        <location evidence="8">Cytoplasm</location>
    </subcellularLocation>
</comment>
<dbReference type="Pfam" id="PF01926">
    <property type="entry name" value="MMR_HSR1"/>
    <property type="match status" value="1"/>
</dbReference>
<dbReference type="Proteomes" id="UP000236745">
    <property type="component" value="Unassembled WGS sequence"/>
</dbReference>
<dbReference type="GO" id="GO:0003924">
    <property type="term" value="F:GTPase activity"/>
    <property type="evidence" value="ECO:0007669"/>
    <property type="project" value="UniProtKB-UniRule"/>
</dbReference>
<dbReference type="FunFam" id="2.70.210.12:FF:000001">
    <property type="entry name" value="GTPase Obg"/>
    <property type="match status" value="1"/>
</dbReference>
<dbReference type="InterPro" id="IPR027417">
    <property type="entry name" value="P-loop_NTPase"/>
</dbReference>
<sequence>MKFVDEAIITVEAGKGGNGCMSFRREKFIPKGGPDGGDGGDGGSIYVEADEGLNTLIDYRYTRQYKAQNGEQGSGRNCTGAKGEDMVLKLPVGTTVVDVDTDEVLADLTQIGQSEKICQGGFHGLGNTRYKSSVNRAPRQTTNGTPGELRNVRLELKVIADVGLLGLPNAGKSTLIRSVSAAKPKVADYPFTTLVPNLGVVRTEAHRSFVVADIPGIIEGAAEGAGLGIRFLKHLARNRVLLHLVDMAPWGETTPAEAAVTAVAELQKFSPTLAEQPRWLVLNKLDLLPEDEREAACQAVLEALEWQGPVYRISALNKQGLKELVHNLQDFLDQRAAAVAENPELLDEEREIRATIDQEARENLERLKAEARARRQAAKDGLDDDDDFDEDDYDVDVEWVR</sequence>
<evidence type="ECO:0000256" key="4">
    <source>
        <dbReference type="ARBA" id="ARBA00022741"/>
    </source>
</evidence>
<keyword evidence="3 8" id="KW-0479">Metal-binding</keyword>
<dbReference type="InterPro" id="IPR036726">
    <property type="entry name" value="GTP1_OBG_dom_sf"/>
</dbReference>
<dbReference type="AlphaFoldDB" id="A0A1H6CVZ9"/>
<dbReference type="EC" id="3.6.5.-" evidence="8"/>
<feature type="domain" description="OBG-type G" evidence="10">
    <location>
        <begin position="160"/>
        <end position="333"/>
    </location>
</feature>
<dbReference type="NCBIfam" id="NF008956">
    <property type="entry name" value="PRK12299.1"/>
    <property type="match status" value="1"/>
</dbReference>
<dbReference type="InterPro" id="IPR006074">
    <property type="entry name" value="GTP1-OBG_CS"/>
</dbReference>
<comment type="cofactor">
    <cofactor evidence="8">
        <name>Mg(2+)</name>
        <dbReference type="ChEBI" id="CHEBI:18420"/>
    </cofactor>
</comment>
<dbReference type="PIRSF" id="PIRSF002401">
    <property type="entry name" value="GTP_bd_Obg/CgtA"/>
    <property type="match status" value="1"/>
</dbReference>
<dbReference type="OrthoDB" id="9807318at2"/>
<dbReference type="GO" id="GO:0005525">
    <property type="term" value="F:GTP binding"/>
    <property type="evidence" value="ECO:0007669"/>
    <property type="project" value="UniProtKB-UniRule"/>
</dbReference>
<keyword evidence="2 8" id="KW-0963">Cytoplasm</keyword>
<dbReference type="RefSeq" id="WP_104004596.1">
    <property type="nucleotide sequence ID" value="NZ_FNVQ01000004.1"/>
</dbReference>
<evidence type="ECO:0000313" key="12">
    <source>
        <dbReference type="EMBL" id="SEG77028.1"/>
    </source>
</evidence>
<dbReference type="PRINTS" id="PR00326">
    <property type="entry name" value="GTP1OBG"/>
</dbReference>
<evidence type="ECO:0000313" key="13">
    <source>
        <dbReference type="Proteomes" id="UP000236745"/>
    </source>
</evidence>
<dbReference type="SUPFAM" id="SSF82051">
    <property type="entry name" value="Obg GTP-binding protein N-terminal domain"/>
    <property type="match status" value="1"/>
</dbReference>
<dbReference type="GO" id="GO:0000287">
    <property type="term" value="F:magnesium ion binding"/>
    <property type="evidence" value="ECO:0007669"/>
    <property type="project" value="InterPro"/>
</dbReference>
<feature type="binding site" evidence="8">
    <location>
        <position position="173"/>
    </location>
    <ligand>
        <name>Mg(2+)</name>
        <dbReference type="ChEBI" id="CHEBI:18420"/>
    </ligand>
</feature>
<dbReference type="NCBIfam" id="TIGR02729">
    <property type="entry name" value="Obg_CgtA"/>
    <property type="match status" value="1"/>
</dbReference>
<reference evidence="12 13" key="1">
    <citation type="submission" date="2016-10" db="EMBL/GenBank/DDBJ databases">
        <authorList>
            <person name="de Groot N.N."/>
        </authorList>
    </citation>
    <scope>NUCLEOTIDE SEQUENCE [LARGE SCALE GENOMIC DNA]</scope>
    <source>
        <strain evidence="12 13">DSM 22012</strain>
    </source>
</reference>
<organism evidence="12 13">
    <name type="scientific">Marinobacterium lutimaris</name>
    <dbReference type="NCBI Taxonomy" id="568106"/>
    <lineage>
        <taxon>Bacteria</taxon>
        <taxon>Pseudomonadati</taxon>
        <taxon>Pseudomonadota</taxon>
        <taxon>Gammaproteobacteria</taxon>
        <taxon>Oceanospirillales</taxon>
        <taxon>Oceanospirillaceae</taxon>
        <taxon>Marinobacterium</taxon>
    </lineage>
</organism>
<dbReference type="InterPro" id="IPR045086">
    <property type="entry name" value="OBG_GTPase"/>
</dbReference>
<dbReference type="Gene3D" id="2.70.210.12">
    <property type="entry name" value="GTP1/OBG domain"/>
    <property type="match status" value="1"/>
</dbReference>